<evidence type="ECO:0000256" key="1">
    <source>
        <dbReference type="PROSITE-ProRule" id="PRU00042"/>
    </source>
</evidence>
<dbReference type="PANTHER" id="PTHR45730:SF108">
    <property type="entry name" value="PROTEIN LATE FLOWERING"/>
    <property type="match status" value="1"/>
</dbReference>
<dbReference type="InterPro" id="IPR013087">
    <property type="entry name" value="Znf_C2H2_type"/>
</dbReference>
<evidence type="ECO:0000313" key="5">
    <source>
        <dbReference type="Proteomes" id="UP000298652"/>
    </source>
</evidence>
<dbReference type="OMA" id="NWRRTSH"/>
<organism evidence="4 5">
    <name type="scientific">Setaria viridis</name>
    <name type="common">Green bristlegrass</name>
    <name type="synonym">Setaria italica subsp. viridis</name>
    <dbReference type="NCBI Taxonomy" id="4556"/>
    <lineage>
        <taxon>Eukaryota</taxon>
        <taxon>Viridiplantae</taxon>
        <taxon>Streptophyta</taxon>
        <taxon>Embryophyta</taxon>
        <taxon>Tracheophyta</taxon>
        <taxon>Spermatophyta</taxon>
        <taxon>Magnoliopsida</taxon>
        <taxon>Liliopsida</taxon>
        <taxon>Poales</taxon>
        <taxon>Poaceae</taxon>
        <taxon>PACMAD clade</taxon>
        <taxon>Panicoideae</taxon>
        <taxon>Panicodae</taxon>
        <taxon>Paniceae</taxon>
        <taxon>Cenchrinae</taxon>
        <taxon>Setaria</taxon>
    </lineage>
</organism>
<dbReference type="Gramene" id="TKW30468">
    <property type="protein sequence ID" value="TKW30468"/>
    <property type="gene ID" value="SEVIR_2G039400v2"/>
</dbReference>
<keyword evidence="5" id="KW-1185">Reference proteome</keyword>
<feature type="region of interest" description="Disordered" evidence="2">
    <location>
        <begin position="152"/>
        <end position="181"/>
    </location>
</feature>
<dbReference type="GO" id="GO:0003700">
    <property type="term" value="F:DNA-binding transcription factor activity"/>
    <property type="evidence" value="ECO:0007669"/>
    <property type="project" value="InterPro"/>
</dbReference>
<protein>
    <recommendedName>
        <fullName evidence="3">C2H2-type domain-containing protein</fullName>
    </recommendedName>
</protein>
<name>A0A4U6VLD0_SETVI</name>
<evidence type="ECO:0000256" key="2">
    <source>
        <dbReference type="SAM" id="MobiDB-lite"/>
    </source>
</evidence>
<dbReference type="PROSITE" id="PS50157">
    <property type="entry name" value="ZINC_FINGER_C2H2_2"/>
    <property type="match status" value="1"/>
</dbReference>
<reference evidence="4" key="1">
    <citation type="submission" date="2019-03" db="EMBL/GenBank/DDBJ databases">
        <title>WGS assembly of Setaria viridis.</title>
        <authorList>
            <person name="Huang P."/>
            <person name="Jenkins J."/>
            <person name="Grimwood J."/>
            <person name="Barry K."/>
            <person name="Healey A."/>
            <person name="Mamidi S."/>
            <person name="Sreedasyam A."/>
            <person name="Shu S."/>
            <person name="Feldman M."/>
            <person name="Wu J."/>
            <person name="Yu Y."/>
            <person name="Chen C."/>
            <person name="Johnson J."/>
            <person name="Rokhsar D."/>
            <person name="Baxter I."/>
            <person name="Schmutz J."/>
            <person name="Brutnell T."/>
            <person name="Kellogg E."/>
        </authorList>
    </citation>
    <scope>NUCLEOTIDE SEQUENCE [LARGE SCALE GENOMIC DNA]</scope>
</reference>
<dbReference type="Proteomes" id="UP000298652">
    <property type="component" value="Chromosome 2"/>
</dbReference>
<sequence length="181" mass="18826">MEQQEPGLDLSLALAPEAAGRREELDEVAPQPTAYVAGKQVRLFPCLFCNKKFLKSQALGGHQNAHRKDRAAADWNPYVYGHHAAAAGASVPIASHGVAAAELPAGVKLEAPDRSSPLYAGHVLLPAVEGAAGPSTAGAGRGGTVGMLNWRRTSHVSAPPESTAPPPSSSGDEELDLELRI</sequence>
<evidence type="ECO:0000259" key="3">
    <source>
        <dbReference type="PROSITE" id="PS50157"/>
    </source>
</evidence>
<dbReference type="PROSITE" id="PS00028">
    <property type="entry name" value="ZINC_FINGER_C2H2_1"/>
    <property type="match status" value="1"/>
</dbReference>
<feature type="compositionally biased region" description="Acidic residues" evidence="2">
    <location>
        <begin position="171"/>
        <end position="181"/>
    </location>
</feature>
<proteinExistence type="predicted"/>
<accession>A0A4U6VLD0</accession>
<dbReference type="InterPro" id="IPR036236">
    <property type="entry name" value="Znf_C2H2_sf"/>
</dbReference>
<dbReference type="SUPFAM" id="SSF57667">
    <property type="entry name" value="beta-beta-alpha zinc fingers"/>
    <property type="match status" value="1"/>
</dbReference>
<feature type="domain" description="C2H2-type" evidence="3">
    <location>
        <begin position="44"/>
        <end position="71"/>
    </location>
</feature>
<dbReference type="PANTHER" id="PTHR45730">
    <property type="entry name" value="ZINC FINGER PROTEIN JAGGED"/>
    <property type="match status" value="1"/>
</dbReference>
<dbReference type="GO" id="GO:0008270">
    <property type="term" value="F:zinc ion binding"/>
    <property type="evidence" value="ECO:0007669"/>
    <property type="project" value="UniProtKB-KW"/>
</dbReference>
<gene>
    <name evidence="4" type="ORF">SEVIR_2G039400v2</name>
</gene>
<keyword evidence="1" id="KW-0862">Zinc</keyword>
<dbReference type="InterPro" id="IPR045320">
    <property type="entry name" value="JAGGED/SL1-like"/>
</dbReference>
<keyword evidence="1" id="KW-0479">Metal-binding</keyword>
<dbReference type="EMBL" id="CM016553">
    <property type="protein sequence ID" value="TKW30468.1"/>
    <property type="molecule type" value="Genomic_DNA"/>
</dbReference>
<evidence type="ECO:0000313" key="4">
    <source>
        <dbReference type="EMBL" id="TKW30468.1"/>
    </source>
</evidence>
<keyword evidence="1" id="KW-0863">Zinc-finger</keyword>
<dbReference type="AlphaFoldDB" id="A0A4U6VLD0"/>